<name>A0A4Y2J8C2_ARAVE</name>
<keyword evidence="3" id="KW-1185">Reference proteome</keyword>
<accession>A0A4Y2J8C2</accession>
<feature type="compositionally biased region" description="Basic and acidic residues" evidence="1">
    <location>
        <begin position="62"/>
        <end position="74"/>
    </location>
</feature>
<evidence type="ECO:0000313" key="3">
    <source>
        <dbReference type="Proteomes" id="UP000499080"/>
    </source>
</evidence>
<feature type="region of interest" description="Disordered" evidence="1">
    <location>
        <begin position="1"/>
        <end position="90"/>
    </location>
</feature>
<sequence>MSHLFDDEINNERKTLTLHSEAKRRETESFYPQHPSEDAEKEEKSAQPIEVRRGDVSPSARTKAESSEALKNADDVTISTGATEFREKQR</sequence>
<organism evidence="2 3">
    <name type="scientific">Araneus ventricosus</name>
    <name type="common">Orbweaver spider</name>
    <name type="synonym">Epeira ventricosa</name>
    <dbReference type="NCBI Taxonomy" id="182803"/>
    <lineage>
        <taxon>Eukaryota</taxon>
        <taxon>Metazoa</taxon>
        <taxon>Ecdysozoa</taxon>
        <taxon>Arthropoda</taxon>
        <taxon>Chelicerata</taxon>
        <taxon>Arachnida</taxon>
        <taxon>Araneae</taxon>
        <taxon>Araneomorphae</taxon>
        <taxon>Entelegynae</taxon>
        <taxon>Araneoidea</taxon>
        <taxon>Araneidae</taxon>
        <taxon>Araneus</taxon>
    </lineage>
</organism>
<reference evidence="2 3" key="1">
    <citation type="journal article" date="2019" name="Sci. Rep.">
        <title>Orb-weaving spider Araneus ventricosus genome elucidates the spidroin gene catalogue.</title>
        <authorList>
            <person name="Kono N."/>
            <person name="Nakamura H."/>
            <person name="Ohtoshi R."/>
            <person name="Moran D.A.P."/>
            <person name="Shinohara A."/>
            <person name="Yoshida Y."/>
            <person name="Fujiwara M."/>
            <person name="Mori M."/>
            <person name="Tomita M."/>
            <person name="Arakawa K."/>
        </authorList>
    </citation>
    <scope>NUCLEOTIDE SEQUENCE [LARGE SCALE GENOMIC DNA]</scope>
</reference>
<proteinExistence type="predicted"/>
<feature type="compositionally biased region" description="Basic and acidic residues" evidence="1">
    <location>
        <begin position="35"/>
        <end position="55"/>
    </location>
</feature>
<dbReference type="EMBL" id="BGPR01189275">
    <property type="protein sequence ID" value="GBM86503.1"/>
    <property type="molecule type" value="Genomic_DNA"/>
</dbReference>
<feature type="compositionally biased region" description="Basic and acidic residues" evidence="1">
    <location>
        <begin position="1"/>
        <end position="28"/>
    </location>
</feature>
<protein>
    <submittedName>
        <fullName evidence="2">Uncharacterized protein</fullName>
    </submittedName>
</protein>
<dbReference type="Proteomes" id="UP000499080">
    <property type="component" value="Unassembled WGS sequence"/>
</dbReference>
<dbReference type="AlphaFoldDB" id="A0A4Y2J8C2"/>
<comment type="caution">
    <text evidence="2">The sequence shown here is derived from an EMBL/GenBank/DDBJ whole genome shotgun (WGS) entry which is preliminary data.</text>
</comment>
<gene>
    <name evidence="2" type="ORF">AVEN_199056_1</name>
</gene>
<evidence type="ECO:0000256" key="1">
    <source>
        <dbReference type="SAM" id="MobiDB-lite"/>
    </source>
</evidence>
<evidence type="ECO:0000313" key="2">
    <source>
        <dbReference type="EMBL" id="GBM86503.1"/>
    </source>
</evidence>